<dbReference type="FunFam" id="3.90.640.10:FF:000002">
    <property type="entry name" value="Heat shock 70 kDa"/>
    <property type="match status" value="1"/>
</dbReference>
<evidence type="ECO:0000313" key="9">
    <source>
        <dbReference type="Proteomes" id="UP000729402"/>
    </source>
</evidence>
<dbReference type="GO" id="GO:0005524">
    <property type="term" value="F:ATP binding"/>
    <property type="evidence" value="ECO:0007669"/>
    <property type="project" value="UniProtKB-KW"/>
</dbReference>
<organism evidence="8 9">
    <name type="scientific">Zizania palustris</name>
    <name type="common">Northern wild rice</name>
    <dbReference type="NCBI Taxonomy" id="103762"/>
    <lineage>
        <taxon>Eukaryota</taxon>
        <taxon>Viridiplantae</taxon>
        <taxon>Streptophyta</taxon>
        <taxon>Embryophyta</taxon>
        <taxon>Tracheophyta</taxon>
        <taxon>Spermatophyta</taxon>
        <taxon>Magnoliopsida</taxon>
        <taxon>Liliopsida</taxon>
        <taxon>Poales</taxon>
        <taxon>Poaceae</taxon>
        <taxon>BOP clade</taxon>
        <taxon>Oryzoideae</taxon>
        <taxon>Oryzeae</taxon>
        <taxon>Zizaniinae</taxon>
        <taxon>Zizania</taxon>
    </lineage>
</organism>
<keyword evidence="6" id="KW-0346">Stress response</keyword>
<dbReference type="Pfam" id="PF00012">
    <property type="entry name" value="HSP70"/>
    <property type="match status" value="1"/>
</dbReference>
<evidence type="ECO:0000256" key="3">
    <source>
        <dbReference type="ARBA" id="ARBA00022741"/>
    </source>
</evidence>
<dbReference type="Proteomes" id="UP000729402">
    <property type="component" value="Unassembled WGS sequence"/>
</dbReference>
<dbReference type="FunFam" id="3.30.30.30:FF:000005">
    <property type="entry name" value="Heat shock protein ssb1"/>
    <property type="match status" value="1"/>
</dbReference>
<dbReference type="FunFam" id="3.30.420.40:FF:000172">
    <property type="entry name" value="Heat shock 70 kDa protein"/>
    <property type="match status" value="1"/>
</dbReference>
<dbReference type="FunFam" id="3.30.420.40:FF:000465">
    <property type="entry name" value="Heat shock cognate 70 kDa protein 2"/>
    <property type="match status" value="1"/>
</dbReference>
<evidence type="ECO:0008006" key="10">
    <source>
        <dbReference type="Google" id="ProtNLM"/>
    </source>
</evidence>
<dbReference type="FunFam" id="3.30.420.40:FF:000026">
    <property type="entry name" value="Heat shock protein 70"/>
    <property type="match status" value="1"/>
</dbReference>
<evidence type="ECO:0000313" key="8">
    <source>
        <dbReference type="EMBL" id="KAG8040755.1"/>
    </source>
</evidence>
<evidence type="ECO:0000256" key="1">
    <source>
        <dbReference type="ARBA" id="ARBA00004319"/>
    </source>
</evidence>
<dbReference type="NCBIfam" id="NF001413">
    <property type="entry name" value="PRK00290.1"/>
    <property type="match status" value="1"/>
</dbReference>
<proteinExistence type="inferred from homology"/>
<dbReference type="CDD" id="cd10233">
    <property type="entry name" value="ASKHA_NBD_HSP70_HSPA1"/>
    <property type="match status" value="1"/>
</dbReference>
<dbReference type="AlphaFoldDB" id="A0A8J5UWH3"/>
<dbReference type="EMBL" id="JAAALK010001735">
    <property type="protein sequence ID" value="KAG8040755.1"/>
    <property type="molecule type" value="Genomic_DNA"/>
</dbReference>
<reference evidence="8" key="2">
    <citation type="submission" date="2021-02" db="EMBL/GenBank/DDBJ databases">
        <authorList>
            <person name="Kimball J.A."/>
            <person name="Haas M.W."/>
            <person name="Macchietto M."/>
            <person name="Kono T."/>
            <person name="Duquette J."/>
            <person name="Shao M."/>
        </authorList>
    </citation>
    <scope>NUCLEOTIDE SEQUENCE</scope>
    <source>
        <tissue evidence="8">Fresh leaf tissue</tissue>
    </source>
</reference>
<accession>A0A8J5UWH3</accession>
<evidence type="ECO:0000256" key="4">
    <source>
        <dbReference type="ARBA" id="ARBA00022824"/>
    </source>
</evidence>
<evidence type="ECO:0000256" key="7">
    <source>
        <dbReference type="RuleBase" id="RU003322"/>
    </source>
</evidence>
<dbReference type="InterPro" id="IPR018181">
    <property type="entry name" value="Heat_shock_70_CS"/>
</dbReference>
<comment type="subcellular location">
    <subcellularLocation>
        <location evidence="1">Endoplasmic reticulum lumen</location>
    </subcellularLocation>
</comment>
<dbReference type="PROSITE" id="PS01036">
    <property type="entry name" value="HSP70_3"/>
    <property type="match status" value="1"/>
</dbReference>
<dbReference type="OrthoDB" id="3789372at2759"/>
<evidence type="ECO:0000256" key="6">
    <source>
        <dbReference type="ARBA" id="ARBA00023016"/>
    </source>
</evidence>
<dbReference type="GO" id="GO:0006950">
    <property type="term" value="P:response to stress"/>
    <property type="evidence" value="ECO:0007669"/>
    <property type="project" value="UniProtKB-ARBA"/>
</dbReference>
<reference evidence="8" key="1">
    <citation type="journal article" date="2021" name="bioRxiv">
        <title>Whole Genome Assembly and Annotation of Northern Wild Rice, Zizania palustris L., Supports a Whole Genome Duplication in the Zizania Genus.</title>
        <authorList>
            <person name="Haas M."/>
            <person name="Kono T."/>
            <person name="Macchietto M."/>
            <person name="Millas R."/>
            <person name="McGilp L."/>
            <person name="Shao M."/>
            <person name="Duquette J."/>
            <person name="Hirsch C.N."/>
            <person name="Kimball J."/>
        </authorList>
    </citation>
    <scope>NUCLEOTIDE SEQUENCE</scope>
    <source>
        <tissue evidence="8">Fresh leaf tissue</tissue>
    </source>
</reference>
<keyword evidence="4" id="KW-0256">Endoplasmic reticulum</keyword>
<dbReference type="InterPro" id="IPR013126">
    <property type="entry name" value="Hsp_70_fam"/>
</dbReference>
<comment type="caution">
    <text evidence="8">The sequence shown here is derived from an EMBL/GenBank/DDBJ whole genome shotgun (WGS) entry which is preliminary data.</text>
</comment>
<evidence type="ECO:0000256" key="5">
    <source>
        <dbReference type="ARBA" id="ARBA00022840"/>
    </source>
</evidence>
<sequence length="617" mass="68550">MANVEWPAIGIDLGTTYSCVGVWQHDSVEIIANDQGNRTTPSYVAFTDTERLIGDAAKNQVAMNPTNTVFDAKRLIGRRLSDQSVKRDMKLWPFKVVSGPGDKPMIVVQYKSEEKQFSAEEISSMVLIKMREIAEAYLGSTIKNAVVTVPANFNDSQRQATKDAGVIAGLNVMRITNEPTAAAIAYGLDKKATSSGEKNVLIFDLGGGTFDVSLLTIEEGIFEVKAIAGDTHLGGEDFDNRMVNHFVPEFKRKNKKGISGNPRALRRLRTACERAKRTLSSTAQTTIEIDSLYEGIDFYTTITRARFEELNLDLFRKCMEQVEKCLCDAKMDKSNVHDVVLVGGSTRIPKVQQLLQEFFNGKELCKSINPDEAVAYGAAVQAAILNDEGNEKVQLQNLLLLDVTPLSLGLETDGGAMTVLIPMNTTIPTKKEHVFSTDSDYQYSVLIQVYEGERARTKDNNLLGKFELSGIHPAPRGVPLINVCFDIDANGILNVSAEDMTTEQKNMITITNDKGRLSKEEIEKMVQEEEKYKAEDEEHKKKVDAKNALENYAYNMRNTIKDEKIASKLPVEDKKKIEDAIDSAISLLDSVQFAEADEFDDKLKELEVICNPIIAKM</sequence>
<name>A0A8J5UWH3_ZIZPA</name>
<dbReference type="GO" id="GO:0140662">
    <property type="term" value="F:ATP-dependent protein folding chaperone"/>
    <property type="evidence" value="ECO:0007669"/>
    <property type="project" value="InterPro"/>
</dbReference>
<dbReference type="GO" id="GO:0005788">
    <property type="term" value="C:endoplasmic reticulum lumen"/>
    <property type="evidence" value="ECO:0007669"/>
    <property type="project" value="UniProtKB-SubCell"/>
</dbReference>
<protein>
    <recommendedName>
        <fullName evidence="10">Heat shock cognate 70 kDa protein</fullName>
    </recommendedName>
</protein>
<dbReference type="PANTHER" id="PTHR19375">
    <property type="entry name" value="HEAT SHOCK PROTEIN 70KDA"/>
    <property type="match status" value="1"/>
</dbReference>
<gene>
    <name evidence="8" type="ORF">GUJ93_ZPchr0337g7071</name>
</gene>
<dbReference type="PROSITE" id="PS00329">
    <property type="entry name" value="HSP70_2"/>
    <property type="match status" value="1"/>
</dbReference>
<keyword evidence="5 7" id="KW-0067">ATP-binding</keyword>
<keyword evidence="9" id="KW-1185">Reference proteome</keyword>
<dbReference type="PROSITE" id="PS00297">
    <property type="entry name" value="HSP70_1"/>
    <property type="match status" value="1"/>
</dbReference>
<evidence type="ECO:0000256" key="2">
    <source>
        <dbReference type="ARBA" id="ARBA00007381"/>
    </source>
</evidence>
<dbReference type="FunFam" id="2.60.34.10:FF:000002">
    <property type="entry name" value="Heat shock 70 kDa"/>
    <property type="match status" value="1"/>
</dbReference>
<keyword evidence="3 7" id="KW-0547">Nucleotide-binding</keyword>
<comment type="similarity">
    <text evidence="2 7">Belongs to the heat shock protein 70 family.</text>
</comment>